<reference evidence="1 2" key="1">
    <citation type="journal article" date="2020" name="IScience">
        <title>Genome Sequencing of the Endangered Kingdonia uniflora (Circaeasteraceae, Ranunculales) Reveals Potential Mechanisms of Evolutionary Specialization.</title>
        <authorList>
            <person name="Sun Y."/>
            <person name="Deng T."/>
            <person name="Zhang A."/>
            <person name="Moore M.J."/>
            <person name="Landis J.B."/>
            <person name="Lin N."/>
            <person name="Zhang H."/>
            <person name="Zhang X."/>
            <person name="Huang J."/>
            <person name="Zhang X."/>
            <person name="Sun H."/>
            <person name="Wang H."/>
        </authorList>
    </citation>
    <scope>NUCLEOTIDE SEQUENCE [LARGE SCALE GENOMIC DNA]</scope>
    <source>
        <strain evidence="1">TB1705</strain>
        <tissue evidence="1">Leaf</tissue>
    </source>
</reference>
<evidence type="ECO:0000313" key="2">
    <source>
        <dbReference type="Proteomes" id="UP000541444"/>
    </source>
</evidence>
<dbReference type="OrthoDB" id="5590282at2759"/>
<dbReference type="Proteomes" id="UP000541444">
    <property type="component" value="Unassembled WGS sequence"/>
</dbReference>
<dbReference type="AlphaFoldDB" id="A0A7J7NZ44"/>
<proteinExistence type="predicted"/>
<dbReference type="EMBL" id="JACGCM010000427">
    <property type="protein sequence ID" value="KAF6172461.1"/>
    <property type="molecule type" value="Genomic_DNA"/>
</dbReference>
<organism evidence="1 2">
    <name type="scientific">Kingdonia uniflora</name>
    <dbReference type="NCBI Taxonomy" id="39325"/>
    <lineage>
        <taxon>Eukaryota</taxon>
        <taxon>Viridiplantae</taxon>
        <taxon>Streptophyta</taxon>
        <taxon>Embryophyta</taxon>
        <taxon>Tracheophyta</taxon>
        <taxon>Spermatophyta</taxon>
        <taxon>Magnoliopsida</taxon>
        <taxon>Ranunculales</taxon>
        <taxon>Circaeasteraceae</taxon>
        <taxon>Kingdonia</taxon>
    </lineage>
</organism>
<gene>
    <name evidence="1" type="ORF">GIB67_006974</name>
</gene>
<sequence length="225" mass="24726">MVLNLELVLLPAIVLISLRTSLGVLCALEAWSLSTVVVVGGYLECWIPCGSVVSPGLSVIGELLELTRKMRLLGLCSLLGGSEIIWLSEVLVTAVVIFGELSWRLILQLLLSGLLRRGIEYLEFKPSEVAAAVSISVIRETNLDKYEPYIIKNVQKEGVFKCLELIHELQRSATVQSVPHNPIEVVDISCLSYKSDELPTLSSTNSSQADSDFKRVNLNKPSDMD</sequence>
<evidence type="ECO:0000313" key="1">
    <source>
        <dbReference type="EMBL" id="KAF6172461.1"/>
    </source>
</evidence>
<keyword evidence="2" id="KW-1185">Reference proteome</keyword>
<name>A0A7J7NZ44_9MAGN</name>
<protein>
    <submittedName>
        <fullName evidence="1">Uncharacterized protein</fullName>
    </submittedName>
</protein>
<accession>A0A7J7NZ44</accession>
<comment type="caution">
    <text evidence="1">The sequence shown here is derived from an EMBL/GenBank/DDBJ whole genome shotgun (WGS) entry which is preliminary data.</text>
</comment>